<dbReference type="Proteomes" id="UP001597181">
    <property type="component" value="Unassembled WGS sequence"/>
</dbReference>
<protein>
    <submittedName>
        <fullName evidence="2">FBP domain-containing protein</fullName>
    </submittedName>
</protein>
<evidence type="ECO:0000313" key="3">
    <source>
        <dbReference type="Proteomes" id="UP001597181"/>
    </source>
</evidence>
<accession>A0ABW3TRH5</accession>
<evidence type="ECO:0000259" key="1">
    <source>
        <dbReference type="Pfam" id="PF16571"/>
    </source>
</evidence>
<dbReference type="EMBL" id="JBHTLY010000003">
    <property type="protein sequence ID" value="MFD1202098.1"/>
    <property type="molecule type" value="Genomic_DNA"/>
</dbReference>
<dbReference type="RefSeq" id="WP_343961645.1">
    <property type="nucleotide sequence ID" value="NZ_BAAAKZ010000013.1"/>
</dbReference>
<organism evidence="2 3">
    <name type="scientific">Leucobacter albus</name>
    <dbReference type="NCBI Taxonomy" id="272210"/>
    <lineage>
        <taxon>Bacteria</taxon>
        <taxon>Bacillati</taxon>
        <taxon>Actinomycetota</taxon>
        <taxon>Actinomycetes</taxon>
        <taxon>Micrococcales</taxon>
        <taxon>Microbacteriaceae</taxon>
        <taxon>Leucobacter</taxon>
    </lineage>
</organism>
<keyword evidence="3" id="KW-1185">Reference proteome</keyword>
<sequence>MNPYSLTTLRGALGNVDAATRKTARMPRHSFTPAVSDRDYLGWRDPSAPQRGYLFVEGELGPIGVMITKTRSRNSVQRAVMCEFCRLPRRFDQVVLFTAPTSLKQADQSTFGTYLCVDLDCNARVNAMKPVTPLDPPAPVLVAKRRAELAQRARAFITEVLERAAA</sequence>
<feature type="domain" description="Elongation factor G-binding protein C-terminal treble-clef zinc-finger" evidence="1">
    <location>
        <begin position="9"/>
        <end position="160"/>
    </location>
</feature>
<proteinExistence type="predicted"/>
<gene>
    <name evidence="2" type="ORF">ACFQ3U_09350</name>
</gene>
<comment type="caution">
    <text evidence="2">The sequence shown here is derived from an EMBL/GenBank/DDBJ whole genome shotgun (WGS) entry which is preliminary data.</text>
</comment>
<dbReference type="InterPro" id="IPR032330">
    <property type="entry name" value="EF-G-binding_C"/>
</dbReference>
<reference evidence="3" key="1">
    <citation type="journal article" date="2019" name="Int. J. Syst. Evol. Microbiol.">
        <title>The Global Catalogue of Microorganisms (GCM) 10K type strain sequencing project: providing services to taxonomists for standard genome sequencing and annotation.</title>
        <authorList>
            <consortium name="The Broad Institute Genomics Platform"/>
            <consortium name="The Broad Institute Genome Sequencing Center for Infectious Disease"/>
            <person name="Wu L."/>
            <person name="Ma J."/>
        </authorList>
    </citation>
    <scope>NUCLEOTIDE SEQUENCE [LARGE SCALE GENOMIC DNA]</scope>
    <source>
        <strain evidence="3">CCUG 50213</strain>
    </source>
</reference>
<evidence type="ECO:0000313" key="2">
    <source>
        <dbReference type="EMBL" id="MFD1202098.1"/>
    </source>
</evidence>
<name>A0ABW3TRH5_9MICO</name>
<dbReference type="Pfam" id="PF16571">
    <property type="entry name" value="FBP_C"/>
    <property type="match status" value="1"/>
</dbReference>